<evidence type="ECO:0000259" key="9">
    <source>
        <dbReference type="Pfam" id="PF00465"/>
    </source>
</evidence>
<dbReference type="PANTHER" id="PTHR43616">
    <property type="entry name" value="GLYCEROL DEHYDROGENASE"/>
    <property type="match status" value="1"/>
</dbReference>
<dbReference type="InterPro" id="IPR016205">
    <property type="entry name" value="Glycerol_DH"/>
</dbReference>
<evidence type="ECO:0000256" key="8">
    <source>
        <dbReference type="ARBA" id="ARBA00049006"/>
    </source>
</evidence>
<comment type="similarity">
    <text evidence="1">Belongs to the iron-containing alcohol dehydrogenase family.</text>
</comment>
<evidence type="ECO:0000256" key="6">
    <source>
        <dbReference type="ARBA" id="ARBA00039147"/>
    </source>
</evidence>
<evidence type="ECO:0000256" key="4">
    <source>
        <dbReference type="ARBA" id="ARBA00023027"/>
    </source>
</evidence>
<dbReference type="NCBIfam" id="NF006941">
    <property type="entry name" value="PRK09423.1"/>
    <property type="match status" value="1"/>
</dbReference>
<proteinExistence type="inferred from homology"/>
<feature type="domain" description="Alcohol dehydrogenase iron-type/glycerol dehydrogenase GldA" evidence="9">
    <location>
        <begin position="8"/>
        <end position="155"/>
    </location>
</feature>
<protein>
    <recommendedName>
        <fullName evidence="7">Glycerol dehydrogenase</fullName>
        <ecNumber evidence="6">1.1.1.6</ecNumber>
    </recommendedName>
</protein>
<dbReference type="SUPFAM" id="SSF56796">
    <property type="entry name" value="Dehydroquinate synthase-like"/>
    <property type="match status" value="1"/>
</dbReference>
<dbReference type="Gene3D" id="1.20.1090.10">
    <property type="entry name" value="Dehydroquinate synthase-like - alpha domain"/>
    <property type="match status" value="1"/>
</dbReference>
<evidence type="ECO:0000256" key="3">
    <source>
        <dbReference type="ARBA" id="ARBA00023002"/>
    </source>
</evidence>
<organism evidence="10 11">
    <name type="scientific">Catenulispora subtropica</name>
    <dbReference type="NCBI Taxonomy" id="450798"/>
    <lineage>
        <taxon>Bacteria</taxon>
        <taxon>Bacillati</taxon>
        <taxon>Actinomycetota</taxon>
        <taxon>Actinomycetes</taxon>
        <taxon>Catenulisporales</taxon>
        <taxon>Catenulisporaceae</taxon>
        <taxon>Catenulispora</taxon>
    </lineage>
</organism>
<dbReference type="EC" id="1.1.1.6" evidence="6"/>
<gene>
    <name evidence="10" type="ORF">GCM10009838_66800</name>
</gene>
<accession>A0ABP5E8G1</accession>
<evidence type="ECO:0000256" key="7">
    <source>
        <dbReference type="ARBA" id="ARBA00040132"/>
    </source>
</evidence>
<dbReference type="PROSITE" id="PS00060">
    <property type="entry name" value="ADH_IRON_2"/>
    <property type="match status" value="1"/>
</dbReference>
<comment type="catalytic activity">
    <reaction evidence="8">
        <text>glycerol + NAD(+) = dihydroxyacetone + NADH + H(+)</text>
        <dbReference type="Rhea" id="RHEA:13769"/>
        <dbReference type="ChEBI" id="CHEBI:15378"/>
        <dbReference type="ChEBI" id="CHEBI:16016"/>
        <dbReference type="ChEBI" id="CHEBI:17754"/>
        <dbReference type="ChEBI" id="CHEBI:57540"/>
        <dbReference type="ChEBI" id="CHEBI:57945"/>
        <dbReference type="EC" id="1.1.1.6"/>
    </reaction>
</comment>
<evidence type="ECO:0000313" key="10">
    <source>
        <dbReference type="EMBL" id="GAA1993412.1"/>
    </source>
</evidence>
<comment type="caution">
    <text evidence="10">The sequence shown here is derived from an EMBL/GenBank/DDBJ whole genome shotgun (WGS) entry which is preliminary data.</text>
</comment>
<dbReference type="Pfam" id="PF00465">
    <property type="entry name" value="Fe-ADH"/>
    <property type="match status" value="1"/>
</dbReference>
<keyword evidence="11" id="KW-1185">Reference proteome</keyword>
<evidence type="ECO:0000313" key="11">
    <source>
        <dbReference type="Proteomes" id="UP001499854"/>
    </source>
</evidence>
<dbReference type="RefSeq" id="WP_344661163.1">
    <property type="nucleotide sequence ID" value="NZ_BAAAQM010000050.1"/>
</dbReference>
<evidence type="ECO:0000256" key="2">
    <source>
        <dbReference type="ARBA" id="ARBA00022723"/>
    </source>
</evidence>
<dbReference type="PANTHER" id="PTHR43616:SF5">
    <property type="entry name" value="GLYCEROL DEHYDROGENASE 1"/>
    <property type="match status" value="1"/>
</dbReference>
<reference evidence="11" key="1">
    <citation type="journal article" date="2019" name="Int. J. Syst. Evol. Microbiol.">
        <title>The Global Catalogue of Microorganisms (GCM) 10K type strain sequencing project: providing services to taxonomists for standard genome sequencing and annotation.</title>
        <authorList>
            <consortium name="The Broad Institute Genomics Platform"/>
            <consortium name="The Broad Institute Genome Sequencing Center for Infectious Disease"/>
            <person name="Wu L."/>
            <person name="Ma J."/>
        </authorList>
    </citation>
    <scope>NUCLEOTIDE SEQUENCE [LARGE SCALE GENOMIC DNA]</scope>
    <source>
        <strain evidence="11">JCM 16013</strain>
    </source>
</reference>
<keyword evidence="2" id="KW-0479">Metal-binding</keyword>
<evidence type="ECO:0000256" key="5">
    <source>
        <dbReference type="ARBA" id="ARBA00037918"/>
    </source>
</evidence>
<dbReference type="InterPro" id="IPR001670">
    <property type="entry name" value="ADH_Fe/GldA"/>
</dbReference>
<dbReference type="PIRSF" id="PIRSF000112">
    <property type="entry name" value="Glycerol_dehydrogenase"/>
    <property type="match status" value="1"/>
</dbReference>
<dbReference type="Gene3D" id="3.40.50.1970">
    <property type="match status" value="1"/>
</dbReference>
<evidence type="ECO:0000256" key="1">
    <source>
        <dbReference type="ARBA" id="ARBA00007358"/>
    </source>
</evidence>
<comment type="pathway">
    <text evidence="5">Polyol metabolism; glycerol fermentation; glycerone phosphate from glycerol (oxidative route): step 1/2.</text>
</comment>
<dbReference type="EMBL" id="BAAAQM010000050">
    <property type="protein sequence ID" value="GAA1993412.1"/>
    <property type="molecule type" value="Genomic_DNA"/>
</dbReference>
<dbReference type="CDD" id="cd08170">
    <property type="entry name" value="GlyDH"/>
    <property type="match status" value="1"/>
</dbReference>
<keyword evidence="4" id="KW-0520">NAD</keyword>
<name>A0ABP5E8G1_9ACTN</name>
<dbReference type="Proteomes" id="UP001499854">
    <property type="component" value="Unassembled WGS sequence"/>
</dbReference>
<sequence>MLSVFSSPGHYVQGRDATAALGPEMLRLGLTGPVLIVAAPSAERLLGDAWRSTFKDTGADYGIHRFGGECSRAEIARIREAAQGAGAAVVVGAGGGKALDAARAAADELGLSFVSCPTAASNDAPCSALSVIYSEAGEFEAYQLVARNPALVLVDSSAVVRAPARLFSAGMGDALATWYEARTCVAGHVKNMRGGASTRSAAALAELCHRTLLADGPAALSAVRHQLLTPAVERLIEANTLLSGLGFESSGLAAAHAVHNGLTAAPQTHGFLHGEKVAFGVLTQLVLEGAPSEEIAQVLEFCTAVGLPVTLGGLGLAGIDRALVRTIAERTVAPGETVHNEPFVVDAPMVADALLAADSLGREFCPAGGG</sequence>
<dbReference type="InterPro" id="IPR018211">
    <property type="entry name" value="ADH_Fe_CS"/>
</dbReference>
<keyword evidence="3" id="KW-0560">Oxidoreductase</keyword>